<evidence type="ECO:0000256" key="1">
    <source>
        <dbReference type="SAM" id="MobiDB-lite"/>
    </source>
</evidence>
<keyword evidence="3" id="KW-1185">Reference proteome</keyword>
<feature type="compositionally biased region" description="Polar residues" evidence="1">
    <location>
        <begin position="7"/>
        <end position="16"/>
    </location>
</feature>
<name>A0A843U6R7_COLES</name>
<reference evidence="2" key="1">
    <citation type="submission" date="2017-07" db="EMBL/GenBank/DDBJ databases">
        <title>Taro Niue Genome Assembly and Annotation.</title>
        <authorList>
            <person name="Atibalentja N."/>
            <person name="Keating K."/>
            <person name="Fields C.J."/>
        </authorList>
    </citation>
    <scope>NUCLEOTIDE SEQUENCE</scope>
    <source>
        <strain evidence="2">Niue_2</strain>
        <tissue evidence="2">Leaf</tissue>
    </source>
</reference>
<dbReference type="EMBL" id="NMUH01000332">
    <property type="protein sequence ID" value="MQL77123.1"/>
    <property type="molecule type" value="Genomic_DNA"/>
</dbReference>
<evidence type="ECO:0000313" key="3">
    <source>
        <dbReference type="Proteomes" id="UP000652761"/>
    </source>
</evidence>
<proteinExistence type="predicted"/>
<organism evidence="2 3">
    <name type="scientific">Colocasia esculenta</name>
    <name type="common">Wild taro</name>
    <name type="synonym">Arum esculentum</name>
    <dbReference type="NCBI Taxonomy" id="4460"/>
    <lineage>
        <taxon>Eukaryota</taxon>
        <taxon>Viridiplantae</taxon>
        <taxon>Streptophyta</taxon>
        <taxon>Embryophyta</taxon>
        <taxon>Tracheophyta</taxon>
        <taxon>Spermatophyta</taxon>
        <taxon>Magnoliopsida</taxon>
        <taxon>Liliopsida</taxon>
        <taxon>Araceae</taxon>
        <taxon>Aroideae</taxon>
        <taxon>Colocasieae</taxon>
        <taxon>Colocasia</taxon>
    </lineage>
</organism>
<evidence type="ECO:0000313" key="2">
    <source>
        <dbReference type="EMBL" id="MQL77123.1"/>
    </source>
</evidence>
<gene>
    <name evidence="2" type="ORF">Taro_009517</name>
</gene>
<feature type="non-terminal residue" evidence="2">
    <location>
        <position position="1"/>
    </location>
</feature>
<feature type="region of interest" description="Disordered" evidence="1">
    <location>
        <begin position="1"/>
        <end position="73"/>
    </location>
</feature>
<accession>A0A843U6R7</accession>
<sequence>MIGLRQAPQQYTSEQVTGPVAPNSYRHYRTAGSIPPMRDPSSASSDCRLLYTSGRPDRSDPTRKRSSQMSHGL</sequence>
<comment type="caution">
    <text evidence="2">The sequence shown here is derived from an EMBL/GenBank/DDBJ whole genome shotgun (WGS) entry which is preliminary data.</text>
</comment>
<protein>
    <submittedName>
        <fullName evidence="2">Uncharacterized protein</fullName>
    </submittedName>
</protein>
<dbReference type="AlphaFoldDB" id="A0A843U6R7"/>
<dbReference type="Proteomes" id="UP000652761">
    <property type="component" value="Unassembled WGS sequence"/>
</dbReference>